<dbReference type="InterPro" id="IPR005467">
    <property type="entry name" value="His_kinase_dom"/>
</dbReference>
<name>A0ABN2EI64_9ACTN</name>
<evidence type="ECO:0000256" key="4">
    <source>
        <dbReference type="ARBA" id="ARBA00022679"/>
    </source>
</evidence>
<sequence>MTAADASPTTIGYDDSQQLLQLCHDLRQYVAAGLFLSEPEAADLGGPGRLALIHQQFRAIAELLDVEQTPARRIGGVNLTQLAGECAELVRLTYRVPVIFERAPRVVVAADQALLRRAVGNLLDNACRAAGGGGHVQLRVDSAGSEASVEVSDDGPGFGEIAAGTGHGLQVVAAAARAFGGRIEVTSLPGSGTTVRLCLPVGHPRVRSA</sequence>
<dbReference type="Pfam" id="PF02518">
    <property type="entry name" value="HATPase_c"/>
    <property type="match status" value="1"/>
</dbReference>
<dbReference type="PROSITE" id="PS50109">
    <property type="entry name" value="HIS_KIN"/>
    <property type="match status" value="1"/>
</dbReference>
<keyword evidence="11" id="KW-1185">Reference proteome</keyword>
<gene>
    <name evidence="10" type="ORF">GCM10009742_66060</name>
</gene>
<dbReference type="InterPro" id="IPR004358">
    <property type="entry name" value="Sig_transdc_His_kin-like_C"/>
</dbReference>
<keyword evidence="8" id="KW-0902">Two-component regulatory system</keyword>
<organism evidence="10 11">
    <name type="scientific">Kribbella karoonensis</name>
    <dbReference type="NCBI Taxonomy" id="324851"/>
    <lineage>
        <taxon>Bacteria</taxon>
        <taxon>Bacillati</taxon>
        <taxon>Actinomycetota</taxon>
        <taxon>Actinomycetes</taxon>
        <taxon>Propionibacteriales</taxon>
        <taxon>Kribbellaceae</taxon>
        <taxon>Kribbella</taxon>
    </lineage>
</organism>
<evidence type="ECO:0000256" key="3">
    <source>
        <dbReference type="ARBA" id="ARBA00022553"/>
    </source>
</evidence>
<evidence type="ECO:0000313" key="11">
    <source>
        <dbReference type="Proteomes" id="UP001500190"/>
    </source>
</evidence>
<evidence type="ECO:0000256" key="6">
    <source>
        <dbReference type="ARBA" id="ARBA00022777"/>
    </source>
</evidence>
<dbReference type="PANTHER" id="PTHR43065">
    <property type="entry name" value="SENSOR HISTIDINE KINASE"/>
    <property type="match status" value="1"/>
</dbReference>
<dbReference type="Proteomes" id="UP001500190">
    <property type="component" value="Unassembled WGS sequence"/>
</dbReference>
<protein>
    <recommendedName>
        <fullName evidence="2">histidine kinase</fullName>
        <ecNumber evidence="2">2.7.13.3</ecNumber>
    </recommendedName>
</protein>
<dbReference type="SUPFAM" id="SSF55874">
    <property type="entry name" value="ATPase domain of HSP90 chaperone/DNA topoisomerase II/histidine kinase"/>
    <property type="match status" value="1"/>
</dbReference>
<proteinExistence type="predicted"/>
<dbReference type="EMBL" id="BAAAND010000012">
    <property type="protein sequence ID" value="GAA1607109.1"/>
    <property type="molecule type" value="Genomic_DNA"/>
</dbReference>
<dbReference type="InterPro" id="IPR003594">
    <property type="entry name" value="HATPase_dom"/>
</dbReference>
<dbReference type="RefSeq" id="WP_344198568.1">
    <property type="nucleotide sequence ID" value="NZ_BAAAND010000012.1"/>
</dbReference>
<comment type="caution">
    <text evidence="10">The sequence shown here is derived from an EMBL/GenBank/DDBJ whole genome shotgun (WGS) entry which is preliminary data.</text>
</comment>
<dbReference type="InterPro" id="IPR036890">
    <property type="entry name" value="HATPase_C_sf"/>
</dbReference>
<reference evidence="10 11" key="1">
    <citation type="journal article" date="2019" name="Int. J. Syst. Evol. Microbiol.">
        <title>The Global Catalogue of Microorganisms (GCM) 10K type strain sequencing project: providing services to taxonomists for standard genome sequencing and annotation.</title>
        <authorList>
            <consortium name="The Broad Institute Genomics Platform"/>
            <consortium name="The Broad Institute Genome Sequencing Center for Infectious Disease"/>
            <person name="Wu L."/>
            <person name="Ma J."/>
        </authorList>
    </citation>
    <scope>NUCLEOTIDE SEQUENCE [LARGE SCALE GENOMIC DNA]</scope>
    <source>
        <strain evidence="10 11">JCM 14304</strain>
    </source>
</reference>
<dbReference type="PRINTS" id="PR00344">
    <property type="entry name" value="BCTRLSENSOR"/>
</dbReference>
<accession>A0ABN2EI64</accession>
<feature type="domain" description="Histidine kinase" evidence="9">
    <location>
        <begin position="21"/>
        <end position="203"/>
    </location>
</feature>
<dbReference type="SMART" id="SM00387">
    <property type="entry name" value="HATPase_c"/>
    <property type="match status" value="1"/>
</dbReference>
<evidence type="ECO:0000256" key="7">
    <source>
        <dbReference type="ARBA" id="ARBA00022840"/>
    </source>
</evidence>
<keyword evidence="7" id="KW-0067">ATP-binding</keyword>
<dbReference type="PANTHER" id="PTHR43065:SF10">
    <property type="entry name" value="PEROXIDE STRESS-ACTIVATED HISTIDINE KINASE MAK3"/>
    <property type="match status" value="1"/>
</dbReference>
<keyword evidence="5" id="KW-0547">Nucleotide-binding</keyword>
<dbReference type="EC" id="2.7.13.3" evidence="2"/>
<dbReference type="CDD" id="cd00075">
    <property type="entry name" value="HATPase"/>
    <property type="match status" value="1"/>
</dbReference>
<evidence type="ECO:0000313" key="10">
    <source>
        <dbReference type="EMBL" id="GAA1607109.1"/>
    </source>
</evidence>
<keyword evidence="3" id="KW-0597">Phosphoprotein</keyword>
<keyword evidence="6" id="KW-0418">Kinase</keyword>
<evidence type="ECO:0000256" key="8">
    <source>
        <dbReference type="ARBA" id="ARBA00023012"/>
    </source>
</evidence>
<evidence type="ECO:0000256" key="5">
    <source>
        <dbReference type="ARBA" id="ARBA00022741"/>
    </source>
</evidence>
<evidence type="ECO:0000256" key="1">
    <source>
        <dbReference type="ARBA" id="ARBA00000085"/>
    </source>
</evidence>
<evidence type="ECO:0000259" key="9">
    <source>
        <dbReference type="PROSITE" id="PS50109"/>
    </source>
</evidence>
<comment type="catalytic activity">
    <reaction evidence="1">
        <text>ATP + protein L-histidine = ADP + protein N-phospho-L-histidine.</text>
        <dbReference type="EC" id="2.7.13.3"/>
    </reaction>
</comment>
<evidence type="ECO:0000256" key="2">
    <source>
        <dbReference type="ARBA" id="ARBA00012438"/>
    </source>
</evidence>
<dbReference type="Gene3D" id="3.30.565.10">
    <property type="entry name" value="Histidine kinase-like ATPase, C-terminal domain"/>
    <property type="match status" value="1"/>
</dbReference>
<keyword evidence="4" id="KW-0808">Transferase</keyword>